<evidence type="ECO:0000313" key="1">
    <source>
        <dbReference type="EMBL" id="CTQ67102.1"/>
    </source>
</evidence>
<dbReference type="STRING" id="388408.LAX5112_01213"/>
<proteinExistence type="predicted"/>
<accession>A0A0M6ZY62</accession>
<dbReference type="InterPro" id="IPR020288">
    <property type="entry name" value="Sheath_initiator"/>
</dbReference>
<protein>
    <submittedName>
        <fullName evidence="1">Uncharacterized protein</fullName>
    </submittedName>
</protein>
<dbReference type="RefSeq" id="WP_144432057.1">
    <property type="nucleotide sequence ID" value="NZ_CXWD01000004.1"/>
</dbReference>
<dbReference type="AlphaFoldDB" id="A0A0M6ZY62"/>
<gene>
    <name evidence="1" type="ORF">LAX5112_01213</name>
</gene>
<name>A0A0M6ZY62_9HYPH</name>
<evidence type="ECO:0000313" key="2">
    <source>
        <dbReference type="Proteomes" id="UP000053235"/>
    </source>
</evidence>
<dbReference type="Pfam" id="PF10934">
    <property type="entry name" value="Sheath_initiator"/>
    <property type="match status" value="1"/>
</dbReference>
<dbReference type="Proteomes" id="UP000053235">
    <property type="component" value="Unassembled WGS sequence"/>
</dbReference>
<dbReference type="OrthoDB" id="9812969at2"/>
<organism evidence="1 2">
    <name type="scientific">Roseibium alexandrii</name>
    <dbReference type="NCBI Taxonomy" id="388408"/>
    <lineage>
        <taxon>Bacteria</taxon>
        <taxon>Pseudomonadati</taxon>
        <taxon>Pseudomonadota</taxon>
        <taxon>Alphaproteobacteria</taxon>
        <taxon>Hyphomicrobiales</taxon>
        <taxon>Stappiaceae</taxon>
        <taxon>Roseibium</taxon>
    </lineage>
</organism>
<dbReference type="EMBL" id="CXWD01000004">
    <property type="protein sequence ID" value="CTQ67102.1"/>
    <property type="molecule type" value="Genomic_DNA"/>
</dbReference>
<keyword evidence="2" id="KW-1185">Reference proteome</keyword>
<sequence length="123" mass="13557">MTERIAPAMTGPETGPYDLHLDETGNLAMVRNSEAIGQHARQRLQSFEGEWFLDLQSGVPWLTDVMGKRFDPVLADAVMKSCLLDTDGVTEVTGFSTTFDRATRNLKSSSISVATIYDEEVSL</sequence>
<reference evidence="2" key="1">
    <citation type="submission" date="2015-07" db="EMBL/GenBank/DDBJ databases">
        <authorList>
            <person name="Rodrigo-Torres Lidia"/>
            <person name="Arahal R.David."/>
        </authorList>
    </citation>
    <scope>NUCLEOTIDE SEQUENCE [LARGE SCALE GENOMIC DNA]</scope>
    <source>
        <strain evidence="2">CECT 5112</strain>
    </source>
</reference>